<evidence type="ECO:0000313" key="2">
    <source>
        <dbReference type="Proteomes" id="UP000053825"/>
    </source>
</evidence>
<dbReference type="EMBL" id="KQ414648">
    <property type="protein sequence ID" value="KOC66238.1"/>
    <property type="molecule type" value="Genomic_DNA"/>
</dbReference>
<organism evidence="1 2">
    <name type="scientific">Habropoda laboriosa</name>
    <dbReference type="NCBI Taxonomy" id="597456"/>
    <lineage>
        <taxon>Eukaryota</taxon>
        <taxon>Metazoa</taxon>
        <taxon>Ecdysozoa</taxon>
        <taxon>Arthropoda</taxon>
        <taxon>Hexapoda</taxon>
        <taxon>Insecta</taxon>
        <taxon>Pterygota</taxon>
        <taxon>Neoptera</taxon>
        <taxon>Endopterygota</taxon>
        <taxon>Hymenoptera</taxon>
        <taxon>Apocrita</taxon>
        <taxon>Aculeata</taxon>
        <taxon>Apoidea</taxon>
        <taxon>Anthophila</taxon>
        <taxon>Apidae</taxon>
        <taxon>Habropoda</taxon>
    </lineage>
</organism>
<dbReference type="Proteomes" id="UP000053825">
    <property type="component" value="Unassembled WGS sequence"/>
</dbReference>
<accession>A0A0L7R5W8</accession>
<gene>
    <name evidence="1" type="ORF">WH47_07307</name>
</gene>
<sequence>MSEDARLCLNPNLGGKDLLRAPQLYTAYTPLSIETTNRRTSQRMSEDARLCLNPNLAPEKTSSTAFPETDVERSPIFLRNAAQCILTLVIERESVDMHGYGRWLYTIGHFLEGRLSNPSNTNCLTEAIKEQAYTKTNDLEKPKSQAQPIDPSNTNCLTVAIKEPAYPKKNDLEKPKSQSQPIE</sequence>
<evidence type="ECO:0000313" key="1">
    <source>
        <dbReference type="EMBL" id="KOC66238.1"/>
    </source>
</evidence>
<proteinExistence type="predicted"/>
<keyword evidence="2" id="KW-1185">Reference proteome</keyword>
<name>A0A0L7R5W8_9HYME</name>
<dbReference type="AlphaFoldDB" id="A0A0L7R5W8"/>
<protein>
    <submittedName>
        <fullName evidence="1">Uncharacterized protein</fullName>
    </submittedName>
</protein>
<reference evidence="1 2" key="1">
    <citation type="submission" date="2015-07" db="EMBL/GenBank/DDBJ databases">
        <title>The genome of Habropoda laboriosa.</title>
        <authorList>
            <person name="Pan H."/>
            <person name="Kapheim K."/>
        </authorList>
    </citation>
    <scope>NUCLEOTIDE SEQUENCE [LARGE SCALE GENOMIC DNA]</scope>
    <source>
        <strain evidence="1">0110345459</strain>
    </source>
</reference>